<dbReference type="PROSITE" id="PS51608">
    <property type="entry name" value="SAM_MT_UBIE"/>
    <property type="match status" value="1"/>
</dbReference>
<feature type="binding site" evidence="5">
    <location>
        <position position="117"/>
    </location>
    <ligand>
        <name>S-adenosyl-L-methionine</name>
        <dbReference type="ChEBI" id="CHEBI:59789"/>
    </ligand>
</feature>
<comment type="caution">
    <text evidence="5">Lacks conserved residue(s) required for the propagation of feature annotation.</text>
</comment>
<evidence type="ECO:0000256" key="3">
    <source>
        <dbReference type="ARBA" id="ARBA00022691"/>
    </source>
</evidence>
<dbReference type="OrthoDB" id="6329284at2759"/>
<protein>
    <recommendedName>
        <fullName evidence="5">2-methoxy-6-polyprenyl-1,4-benzoquinol methylase, mitochondrial</fullName>
        <ecNumber evidence="5">2.1.1.201</ecNumber>
    </recommendedName>
    <alternativeName>
        <fullName evidence="5">Ubiquinone biosynthesis methyltransferase COQ5</fullName>
    </alternativeName>
</protein>
<evidence type="ECO:0000256" key="4">
    <source>
        <dbReference type="ARBA" id="ARBA00046387"/>
    </source>
</evidence>
<evidence type="ECO:0000256" key="5">
    <source>
        <dbReference type="HAMAP-Rule" id="MF_03191"/>
    </source>
</evidence>
<dbReference type="Proteomes" id="UP000192578">
    <property type="component" value="Unassembled WGS sequence"/>
</dbReference>
<keyword evidence="1 5" id="KW-0489">Methyltransferase</keyword>
<dbReference type="InterPro" id="IPR004033">
    <property type="entry name" value="UbiE/COQ5_MeTrFase"/>
</dbReference>
<comment type="function">
    <text evidence="5">Methyltransferase required for the conversion of 2-polyprenyl-6-methoxy-1,4-benzoquinol (DDMQH2) to 2-polyprenyl-3-methyl-6-methoxy-1,4-benzoquinol (DMQH2).</text>
</comment>
<dbReference type="InterPro" id="IPR029063">
    <property type="entry name" value="SAM-dependent_MTases_sf"/>
</dbReference>
<comment type="catalytic activity">
    <reaction evidence="5">
        <text>a 2-methoxy-6-(all-trans-polyprenyl)benzene-1,4-diol + S-adenosyl-L-methionine = a 5-methoxy-2-methyl-3-(all-trans-polyprenyl)benzene-1,4-diol + S-adenosyl-L-homocysteine + H(+)</text>
        <dbReference type="Rhea" id="RHEA:28286"/>
        <dbReference type="Rhea" id="RHEA-COMP:10858"/>
        <dbReference type="Rhea" id="RHEA-COMP:10859"/>
        <dbReference type="ChEBI" id="CHEBI:15378"/>
        <dbReference type="ChEBI" id="CHEBI:57856"/>
        <dbReference type="ChEBI" id="CHEBI:59789"/>
        <dbReference type="ChEBI" id="CHEBI:84166"/>
        <dbReference type="ChEBI" id="CHEBI:84167"/>
        <dbReference type="EC" id="2.1.1.201"/>
    </reaction>
</comment>
<dbReference type="InterPro" id="IPR023576">
    <property type="entry name" value="UbiE/COQ5_MeTrFase_CS"/>
</dbReference>
<feature type="binding site" evidence="5">
    <location>
        <begin position="271"/>
        <end position="272"/>
    </location>
    <ligand>
        <name>S-adenosyl-L-methionine</name>
        <dbReference type="ChEBI" id="CHEBI:59789"/>
    </ligand>
</feature>
<keyword evidence="5" id="KW-0999">Mitochondrion inner membrane</keyword>
<dbReference type="GO" id="GO:0031314">
    <property type="term" value="C:extrinsic component of mitochondrial inner membrane"/>
    <property type="evidence" value="ECO:0007669"/>
    <property type="project" value="UniProtKB-UniRule"/>
</dbReference>
<dbReference type="HAMAP" id="MF_01813">
    <property type="entry name" value="MenG_UbiE_methyltr"/>
    <property type="match status" value="1"/>
</dbReference>
<comment type="pathway">
    <text evidence="5">Cofactor biosynthesis; ubiquinone biosynthesis.</text>
</comment>
<dbReference type="GO" id="GO:0008425">
    <property type="term" value="F:2-methoxy-6-polyprenyl-1,4-benzoquinol methyltransferase activity"/>
    <property type="evidence" value="ECO:0007669"/>
    <property type="project" value="UniProtKB-UniRule"/>
</dbReference>
<dbReference type="Pfam" id="PF01209">
    <property type="entry name" value="Ubie_methyltran"/>
    <property type="match status" value="2"/>
</dbReference>
<comment type="similarity">
    <text evidence="5">Belongs to the class I-like SAM-binding methyltransferase superfamily. MenG/UbiE family.</text>
</comment>
<dbReference type="Gene3D" id="3.40.50.150">
    <property type="entry name" value="Vaccinia Virus protein VP39"/>
    <property type="match status" value="1"/>
</dbReference>
<comment type="caution">
    <text evidence="7">The sequence shown here is derived from an EMBL/GenBank/DDBJ whole genome shotgun (WGS) entry which is preliminary data.</text>
</comment>
<dbReference type="EC" id="2.1.1.201" evidence="5"/>
<dbReference type="PROSITE" id="PS01183">
    <property type="entry name" value="UBIE_1"/>
    <property type="match status" value="1"/>
</dbReference>
<reference evidence="8" key="1">
    <citation type="submission" date="2017-01" db="EMBL/GenBank/DDBJ databases">
        <title>Comparative genomics of anhydrobiosis in the tardigrade Hypsibius dujardini.</title>
        <authorList>
            <person name="Yoshida Y."/>
            <person name="Koutsovoulos G."/>
            <person name="Laetsch D."/>
            <person name="Stevens L."/>
            <person name="Kumar S."/>
            <person name="Horikawa D."/>
            <person name="Ishino K."/>
            <person name="Komine S."/>
            <person name="Tomita M."/>
            <person name="Blaxter M."/>
            <person name="Arakawa K."/>
        </authorList>
    </citation>
    <scope>NUCLEOTIDE SEQUENCE [LARGE SCALE GENOMIC DNA]</scope>
    <source>
        <strain evidence="8">Z151</strain>
    </source>
</reference>
<keyword evidence="5" id="KW-0496">Mitochondrion</keyword>
<accession>A0A1W0WQJ4</accession>
<feature type="binding site" evidence="5">
    <location>
        <position position="243"/>
    </location>
    <ligand>
        <name>S-adenosyl-L-methionine</name>
        <dbReference type="ChEBI" id="CHEBI:59789"/>
    </ligand>
</feature>
<evidence type="ECO:0000313" key="7">
    <source>
        <dbReference type="EMBL" id="OQV17476.1"/>
    </source>
</evidence>
<dbReference type="SUPFAM" id="SSF53335">
    <property type="entry name" value="S-adenosyl-L-methionine-dependent methyltransferases"/>
    <property type="match status" value="1"/>
</dbReference>
<keyword evidence="3 5" id="KW-0949">S-adenosyl-L-methionine</keyword>
<evidence type="ECO:0000313" key="8">
    <source>
        <dbReference type="Proteomes" id="UP000192578"/>
    </source>
</evidence>
<comment type="subcellular location">
    <subcellularLocation>
        <location evidence="5">Mitochondrion inner membrane</location>
        <topology evidence="5">Peripheral membrane protein</topology>
        <orientation evidence="5">Matrix side</orientation>
    </subcellularLocation>
</comment>
<name>A0A1W0WQJ4_HYPEX</name>
<dbReference type="PROSITE" id="PS01184">
    <property type="entry name" value="UBIE_2"/>
    <property type="match status" value="1"/>
</dbReference>
<dbReference type="PANTHER" id="PTHR43591">
    <property type="entry name" value="METHYLTRANSFERASE"/>
    <property type="match status" value="1"/>
</dbReference>
<evidence type="ECO:0000256" key="2">
    <source>
        <dbReference type="ARBA" id="ARBA00022679"/>
    </source>
</evidence>
<comment type="subunit">
    <text evidence="4">Component of a multi-subunit COQ enzyme complex, composed of at least COQ3, COQ4, COQ5, COQ6, COQ7 and COQ9. Interacts with PYURF; the interaction is direct, stabilizes COQ5 protein and associates PYURF with COQ enzyme complex.</text>
</comment>
<keyword evidence="5" id="KW-0472">Membrane</keyword>
<evidence type="ECO:0000256" key="1">
    <source>
        <dbReference type="ARBA" id="ARBA00022603"/>
    </source>
</evidence>
<dbReference type="GO" id="GO:0032259">
    <property type="term" value="P:methylation"/>
    <property type="evidence" value="ECO:0007669"/>
    <property type="project" value="UniProtKB-KW"/>
</dbReference>
<gene>
    <name evidence="7" type="ORF">BV898_08411</name>
</gene>
<dbReference type="CDD" id="cd02440">
    <property type="entry name" value="AdoMet_MTases"/>
    <property type="match status" value="1"/>
</dbReference>
<dbReference type="NCBIfam" id="TIGR01934">
    <property type="entry name" value="MenG_MenH_UbiE"/>
    <property type="match status" value="1"/>
</dbReference>
<feature type="region of interest" description="Disordered" evidence="6">
    <location>
        <begin position="132"/>
        <end position="186"/>
    </location>
</feature>
<dbReference type="EMBL" id="MTYJ01000060">
    <property type="protein sequence ID" value="OQV17476.1"/>
    <property type="molecule type" value="Genomic_DNA"/>
</dbReference>
<evidence type="ECO:0000256" key="6">
    <source>
        <dbReference type="SAM" id="MobiDB-lite"/>
    </source>
</evidence>
<dbReference type="AlphaFoldDB" id="A0A1W0WQJ4"/>
<proteinExistence type="inferred from homology"/>
<dbReference type="PANTHER" id="PTHR43591:SF24">
    <property type="entry name" value="2-METHOXY-6-POLYPRENYL-1,4-BENZOQUINOL METHYLASE, MITOCHONDRIAL"/>
    <property type="match status" value="1"/>
</dbReference>
<keyword evidence="8" id="KW-1185">Reference proteome</keyword>
<dbReference type="UniPathway" id="UPA00232"/>
<keyword evidence="5" id="KW-0831">Ubiquinone biosynthesis</keyword>
<organism evidence="7 8">
    <name type="scientific">Hypsibius exemplaris</name>
    <name type="common">Freshwater tardigrade</name>
    <dbReference type="NCBI Taxonomy" id="2072580"/>
    <lineage>
        <taxon>Eukaryota</taxon>
        <taxon>Metazoa</taxon>
        <taxon>Ecdysozoa</taxon>
        <taxon>Tardigrada</taxon>
        <taxon>Eutardigrada</taxon>
        <taxon>Parachela</taxon>
        <taxon>Hypsibioidea</taxon>
        <taxon>Hypsibiidae</taxon>
        <taxon>Hypsibius</taxon>
    </lineage>
</organism>
<keyword evidence="2 5" id="KW-0808">Transferase</keyword>
<feature type="compositionally biased region" description="Low complexity" evidence="6">
    <location>
        <begin position="141"/>
        <end position="177"/>
    </location>
</feature>
<sequence length="399" mass="44147">MISRSLKRRNVLSVFLEENCSSRSVSAVHFRRFAHNTAARPEDVKEEDRSATHFGFETVTDSEKTTKVHGVFEQVASTYDKMNDAMSFGIHRVWKDEFVRMLSPYPDTRILDVAGGTGDIAFRLVRSLDRAARRRPSPHFATQSTPPSATQSTPPSATQSTSPSATQSTPPSASQSTVKSAAGGDVSDQTSNFSLDFSSPARAPHAVPDSLYSLDFTSPNADSDTSSTGMDSLSPTRDVTVFDLSESMLEVGKLRALQAGLDSRIDWVHGNAEDLPFADDSFDAYTIAFGIRNVTHIERALDEAFRVLKPGGRFMCLEFSQVTNPLLAWFYEKYSFQVIPVMGQIIASDWKSYQYLVESIRMFPDQEEFLTMIEDSGFSGVTYKNLSQGICAIHSGFKL</sequence>